<dbReference type="Proteomes" id="UP001238496">
    <property type="component" value="Unassembled WGS sequence"/>
</dbReference>
<proteinExistence type="predicted"/>
<protein>
    <submittedName>
        <fullName evidence="1">Uncharacterized protein</fullName>
    </submittedName>
</protein>
<organism evidence="1 2">
    <name type="scientific">Peteryoungia aggregata LMG 23059</name>
    <dbReference type="NCBI Taxonomy" id="1368425"/>
    <lineage>
        <taxon>Bacteria</taxon>
        <taxon>Pseudomonadati</taxon>
        <taxon>Pseudomonadota</taxon>
        <taxon>Alphaproteobacteria</taxon>
        <taxon>Hyphomicrobiales</taxon>
        <taxon>Rhizobiaceae</taxon>
        <taxon>Peteryoungia</taxon>
    </lineage>
</organism>
<evidence type="ECO:0000313" key="1">
    <source>
        <dbReference type="EMBL" id="MDQ0421055.1"/>
    </source>
</evidence>
<gene>
    <name evidence="1" type="ORF">J2045_002082</name>
</gene>
<name>A0ABU0G6U1_9HYPH</name>
<accession>A0ABU0G6U1</accession>
<reference evidence="1 2" key="1">
    <citation type="submission" date="2023-07" db="EMBL/GenBank/DDBJ databases">
        <title>Genomic Encyclopedia of Type Strains, Phase IV (KMG-IV): sequencing the most valuable type-strain genomes for metagenomic binning, comparative biology and taxonomic classification.</title>
        <authorList>
            <person name="Goeker M."/>
        </authorList>
    </citation>
    <scope>NUCLEOTIDE SEQUENCE [LARGE SCALE GENOMIC DNA]</scope>
    <source>
        <strain evidence="1 2">DSM 1111</strain>
    </source>
</reference>
<dbReference type="RefSeq" id="WP_307372363.1">
    <property type="nucleotide sequence ID" value="NZ_JAUSUW010000005.1"/>
</dbReference>
<comment type="caution">
    <text evidence="1">The sequence shown here is derived from an EMBL/GenBank/DDBJ whole genome shotgun (WGS) entry which is preliminary data.</text>
</comment>
<sequence length="100" mass="11236">MHNEALNQLRIKVSSMAMDQSSCLKATVDELIDKAIYGINGNDYVEDCLIQIDEAVARLNSEPENAQQIREYLLGAIEALRDELRLCDIETHDQPKAVGF</sequence>
<keyword evidence="2" id="KW-1185">Reference proteome</keyword>
<evidence type="ECO:0000313" key="2">
    <source>
        <dbReference type="Proteomes" id="UP001238496"/>
    </source>
</evidence>
<dbReference type="EMBL" id="JAUSUW010000005">
    <property type="protein sequence ID" value="MDQ0421055.1"/>
    <property type="molecule type" value="Genomic_DNA"/>
</dbReference>